<feature type="domain" description="HTH HARE-type" evidence="8">
    <location>
        <begin position="7"/>
        <end position="77"/>
    </location>
</feature>
<evidence type="ECO:0000256" key="1">
    <source>
        <dbReference type="ARBA" id="ARBA00009828"/>
    </source>
</evidence>
<keyword evidence="4" id="KW-0548">Nucleotidyltransferase</keyword>
<dbReference type="GO" id="GO:0000428">
    <property type="term" value="C:DNA-directed RNA polymerase complex"/>
    <property type="evidence" value="ECO:0007669"/>
    <property type="project" value="UniProtKB-KW"/>
</dbReference>
<dbReference type="HOGENOM" id="CLU_129264_0_0_14"/>
<evidence type="ECO:0000256" key="7">
    <source>
        <dbReference type="SAM" id="MobiDB-lite"/>
    </source>
</evidence>
<organism evidence="9 10">
    <name type="scientific">Mycoplasma parvum str. Indiana</name>
    <dbReference type="NCBI Taxonomy" id="1403316"/>
    <lineage>
        <taxon>Bacteria</taxon>
        <taxon>Bacillati</taxon>
        <taxon>Mycoplasmatota</taxon>
        <taxon>Mollicutes</taxon>
        <taxon>Mycoplasmataceae</taxon>
        <taxon>Mycoplasma</taxon>
    </lineage>
</organism>
<comment type="similarity">
    <text evidence="1">Belongs to the RpoE family.</text>
</comment>
<name>U5ND31_9MOLU</name>
<dbReference type="GO" id="GO:0006355">
    <property type="term" value="P:regulation of DNA-templated transcription"/>
    <property type="evidence" value="ECO:0007669"/>
    <property type="project" value="InterPro"/>
</dbReference>
<evidence type="ECO:0000256" key="6">
    <source>
        <dbReference type="ARBA" id="ARBA00031937"/>
    </source>
</evidence>
<evidence type="ECO:0000256" key="3">
    <source>
        <dbReference type="ARBA" id="ARBA00022679"/>
    </source>
</evidence>
<dbReference type="KEGG" id="mpv:PRV_02550"/>
<keyword evidence="10" id="KW-1185">Reference proteome</keyword>
<dbReference type="GO" id="GO:0006351">
    <property type="term" value="P:DNA-templated transcription"/>
    <property type="evidence" value="ECO:0007669"/>
    <property type="project" value="InterPro"/>
</dbReference>
<gene>
    <name evidence="9" type="ORF">PRV_02550</name>
</gene>
<dbReference type="InterPro" id="IPR038087">
    <property type="entry name" value="RNAP_delta_N_dom_sf"/>
</dbReference>
<evidence type="ECO:0000313" key="9">
    <source>
        <dbReference type="EMBL" id="AGX89245.1"/>
    </source>
</evidence>
<dbReference type="InterPro" id="IPR029757">
    <property type="entry name" value="RpoE"/>
</dbReference>
<accession>U5ND31</accession>
<keyword evidence="3" id="KW-0808">Transferase</keyword>
<dbReference type="InterPro" id="IPR007759">
    <property type="entry name" value="Asxl_HARE-HTH"/>
</dbReference>
<evidence type="ECO:0000259" key="8">
    <source>
        <dbReference type="PROSITE" id="PS51913"/>
    </source>
</evidence>
<sequence length="170" mass="19664">MSKLSLRTLISIANDVAIESFGESSFTFSSLWAKTWTKAKDFKKENIEDWISSFYLEVLGDPRFVYIGNNMWKLREFMGLAEYLKVMGKRSKNIVFSEKDLDDEDSSSLEETTEELKDEEDEDSDLDSEEEDDSSSSNKEYEENEELGQEGSGYQGRIKSNEEEDEESFE</sequence>
<evidence type="ECO:0000256" key="5">
    <source>
        <dbReference type="ARBA" id="ARBA00023163"/>
    </source>
</evidence>
<dbReference type="Proteomes" id="UP000017119">
    <property type="component" value="Chromosome"/>
</dbReference>
<dbReference type="RefSeq" id="WP_022770360.1">
    <property type="nucleotide sequence ID" value="NC_022575.1"/>
</dbReference>
<dbReference type="GO" id="GO:0016779">
    <property type="term" value="F:nucleotidyltransferase activity"/>
    <property type="evidence" value="ECO:0007669"/>
    <property type="project" value="UniProtKB-KW"/>
</dbReference>
<keyword evidence="5" id="KW-0804">Transcription</keyword>
<protein>
    <recommendedName>
        <fullName evidence="6">RNAP delta factor</fullName>
    </recommendedName>
</protein>
<evidence type="ECO:0000313" key="10">
    <source>
        <dbReference type="Proteomes" id="UP000017119"/>
    </source>
</evidence>
<dbReference type="PATRIC" id="fig|1403316.3.peg.478"/>
<dbReference type="EMBL" id="CP006771">
    <property type="protein sequence ID" value="AGX89245.1"/>
    <property type="molecule type" value="Genomic_DNA"/>
</dbReference>
<dbReference type="Gene3D" id="1.10.10.1250">
    <property type="entry name" value="RNA polymerase, subunit delta, N-terminal domain"/>
    <property type="match status" value="1"/>
</dbReference>
<dbReference type="STRING" id="1403316.PRV_02550"/>
<evidence type="ECO:0000256" key="2">
    <source>
        <dbReference type="ARBA" id="ARBA00022478"/>
    </source>
</evidence>
<feature type="compositionally biased region" description="Acidic residues" evidence="7">
    <location>
        <begin position="100"/>
        <end position="134"/>
    </location>
</feature>
<feature type="region of interest" description="Disordered" evidence="7">
    <location>
        <begin position="98"/>
        <end position="170"/>
    </location>
</feature>
<keyword evidence="2" id="KW-0240">DNA-directed RNA polymerase</keyword>
<reference evidence="9 10" key="1">
    <citation type="journal article" date="2013" name="Genome Announc.">
        <title>Genome Sequence of Mycoplasma parvum (Formerly Eperythrozoon parvum), a Diminutive Hemoplasma of the Pig.</title>
        <authorList>
            <person name="do Nascimento N.C."/>
            <person name="Dos Santos A.P."/>
            <person name="Chu Y."/>
            <person name="Guimaraes A.M."/>
            <person name="Pagliaro A."/>
            <person name="Messick J.B."/>
        </authorList>
    </citation>
    <scope>NUCLEOTIDE SEQUENCE [LARGE SCALE GENOMIC DNA]</scope>
    <source>
        <strain evidence="9 10">Indiana</strain>
    </source>
</reference>
<dbReference type="PROSITE" id="PS51913">
    <property type="entry name" value="HTH_HARE"/>
    <property type="match status" value="1"/>
</dbReference>
<evidence type="ECO:0000256" key="4">
    <source>
        <dbReference type="ARBA" id="ARBA00022695"/>
    </source>
</evidence>
<dbReference type="AlphaFoldDB" id="U5ND31"/>
<dbReference type="OrthoDB" id="400111at2"/>
<proteinExistence type="inferred from homology"/>
<dbReference type="NCBIfam" id="TIGR04567">
    <property type="entry name" value="RNAP_delt_lowGC"/>
    <property type="match status" value="1"/>
</dbReference>